<keyword evidence="1" id="KW-1133">Transmembrane helix</keyword>
<dbReference type="EMBL" id="FNGV01000001">
    <property type="protein sequence ID" value="SDL48018.1"/>
    <property type="molecule type" value="Genomic_DNA"/>
</dbReference>
<keyword evidence="1" id="KW-0812">Transmembrane</keyword>
<protein>
    <submittedName>
        <fullName evidence="2">Uncharacterized protein</fullName>
    </submittedName>
</protein>
<name>A0A1G9KDX7_9FLAO</name>
<dbReference type="Proteomes" id="UP000199440">
    <property type="component" value="Unassembled WGS sequence"/>
</dbReference>
<evidence type="ECO:0000313" key="3">
    <source>
        <dbReference type="Proteomes" id="UP000199440"/>
    </source>
</evidence>
<gene>
    <name evidence="2" type="ORF">SAMN04488514_101957</name>
</gene>
<feature type="transmembrane region" description="Helical" evidence="1">
    <location>
        <begin position="6"/>
        <end position="24"/>
    </location>
</feature>
<dbReference type="STRING" id="192904.SAMN04488514_101957"/>
<accession>A0A1G9KDX7</accession>
<reference evidence="2 3" key="1">
    <citation type="submission" date="2016-10" db="EMBL/GenBank/DDBJ databases">
        <authorList>
            <person name="de Groot N.N."/>
        </authorList>
    </citation>
    <scope>NUCLEOTIDE SEQUENCE [LARGE SCALE GENOMIC DNA]</scope>
    <source>
        <strain evidence="2 3">DSM 19886</strain>
    </source>
</reference>
<keyword evidence="3" id="KW-1185">Reference proteome</keyword>
<keyword evidence="1" id="KW-0472">Membrane</keyword>
<sequence>MSYFSVIAFICKEYIAHFFAVFLIKKTTWKMIHFTILFYGVKTIHRHYNVIGLKLFVF</sequence>
<dbReference type="AlphaFoldDB" id="A0A1G9KDX7"/>
<organism evidence="2 3">
    <name type="scientific">Kriegella aquimaris</name>
    <dbReference type="NCBI Taxonomy" id="192904"/>
    <lineage>
        <taxon>Bacteria</taxon>
        <taxon>Pseudomonadati</taxon>
        <taxon>Bacteroidota</taxon>
        <taxon>Flavobacteriia</taxon>
        <taxon>Flavobacteriales</taxon>
        <taxon>Flavobacteriaceae</taxon>
        <taxon>Kriegella</taxon>
    </lineage>
</organism>
<proteinExistence type="predicted"/>
<evidence type="ECO:0000256" key="1">
    <source>
        <dbReference type="SAM" id="Phobius"/>
    </source>
</evidence>
<evidence type="ECO:0000313" key="2">
    <source>
        <dbReference type="EMBL" id="SDL48018.1"/>
    </source>
</evidence>